<comment type="catalytic activity">
    <reaction evidence="26">
        <text>(3R)-hydroxydecanoyl-[ACP] = (2E)-decenoyl-[ACP] + H2O</text>
        <dbReference type="Rhea" id="RHEA:41860"/>
        <dbReference type="Rhea" id="RHEA-COMP:9638"/>
        <dbReference type="Rhea" id="RHEA-COMP:9639"/>
        <dbReference type="ChEBI" id="CHEBI:15377"/>
        <dbReference type="ChEBI" id="CHEBI:78466"/>
        <dbReference type="ChEBI" id="CHEBI:78467"/>
    </reaction>
    <physiologicalReaction direction="left-to-right" evidence="26">
        <dbReference type="Rhea" id="RHEA:41861"/>
    </physiologicalReaction>
</comment>
<evidence type="ECO:0000256" key="22">
    <source>
        <dbReference type="ARBA" id="ARBA00023268"/>
    </source>
</evidence>
<dbReference type="CDD" id="cd00833">
    <property type="entry name" value="PKS"/>
    <property type="match status" value="1"/>
</dbReference>
<feature type="domain" description="Ketosynthase family 3 (KS3)" evidence="66">
    <location>
        <begin position="32"/>
        <end position="439"/>
    </location>
</feature>
<dbReference type="SMART" id="SM00826">
    <property type="entry name" value="PKS_DH"/>
    <property type="match status" value="1"/>
</dbReference>
<dbReference type="InterPro" id="IPR018201">
    <property type="entry name" value="Ketoacyl_synth_AS"/>
</dbReference>
<comment type="catalytic activity">
    <reaction evidence="30">
        <text>(3R)-hydroxyhexadecanoyl-[ACP] = (2E)-hexadecenoyl-[ACP] + H2O</text>
        <dbReference type="Rhea" id="RHEA:41908"/>
        <dbReference type="Rhea" id="RHEA-COMP:9650"/>
        <dbReference type="Rhea" id="RHEA-COMP:9651"/>
        <dbReference type="ChEBI" id="CHEBI:15377"/>
        <dbReference type="ChEBI" id="CHEBI:78480"/>
        <dbReference type="ChEBI" id="CHEBI:78481"/>
    </reaction>
    <physiologicalReaction direction="left-to-right" evidence="30">
        <dbReference type="Rhea" id="RHEA:41909"/>
    </physiologicalReaction>
</comment>
<evidence type="ECO:0000256" key="31">
    <source>
        <dbReference type="ARBA" id="ARBA00023402"/>
    </source>
</evidence>
<evidence type="ECO:0000256" key="58">
    <source>
        <dbReference type="ARBA" id="ARBA00049263"/>
    </source>
</evidence>
<dbReference type="Gene3D" id="3.40.50.1820">
    <property type="entry name" value="alpha/beta hydrolase"/>
    <property type="match status" value="2"/>
</dbReference>
<evidence type="ECO:0000256" key="36">
    <source>
        <dbReference type="ARBA" id="ARBA00047400"/>
    </source>
</evidence>
<dbReference type="InterPro" id="IPR042104">
    <property type="entry name" value="PKS_dehydratase_sf"/>
</dbReference>
<dbReference type="SUPFAM" id="SSF51735">
    <property type="entry name" value="NAD(P)-binding Rossmann-fold domains"/>
    <property type="match status" value="2"/>
</dbReference>
<evidence type="ECO:0000256" key="6">
    <source>
        <dbReference type="ARBA" id="ARBA00013191"/>
    </source>
</evidence>
<dbReference type="Pfam" id="PF16197">
    <property type="entry name" value="KAsynt_C_assoc"/>
    <property type="match status" value="1"/>
</dbReference>
<evidence type="ECO:0000256" key="14">
    <source>
        <dbReference type="ARBA" id="ARBA00022832"/>
    </source>
</evidence>
<comment type="catalytic activity">
    <reaction evidence="53">
        <text>hexadecanoyl-[ACP] + H2O = hexadecanoate + holo-[ACP] + H(+)</text>
        <dbReference type="Rhea" id="RHEA:41932"/>
        <dbReference type="Rhea" id="RHEA-COMP:9652"/>
        <dbReference type="Rhea" id="RHEA-COMP:9685"/>
        <dbReference type="ChEBI" id="CHEBI:7896"/>
        <dbReference type="ChEBI" id="CHEBI:15377"/>
        <dbReference type="ChEBI" id="CHEBI:15378"/>
        <dbReference type="ChEBI" id="CHEBI:64479"/>
        <dbReference type="ChEBI" id="CHEBI:78483"/>
        <dbReference type="EC" id="3.1.2.14"/>
    </reaction>
    <physiologicalReaction direction="left-to-right" evidence="53">
        <dbReference type="Rhea" id="RHEA:41933"/>
    </physiologicalReaction>
</comment>
<evidence type="ECO:0000256" key="23">
    <source>
        <dbReference type="ARBA" id="ARBA00023332"/>
    </source>
</evidence>
<comment type="catalytic activity">
    <reaction evidence="38">
        <text>tetradecanoyl-[ACP] + malonyl-[ACP] + H(+) = 3-oxohexadecanoyl-[ACP] + holo-[ACP] + CO2</text>
        <dbReference type="Rhea" id="RHEA:41900"/>
        <dbReference type="Rhea" id="RHEA-COMP:9623"/>
        <dbReference type="Rhea" id="RHEA-COMP:9648"/>
        <dbReference type="Rhea" id="RHEA-COMP:9649"/>
        <dbReference type="Rhea" id="RHEA-COMP:9685"/>
        <dbReference type="ChEBI" id="CHEBI:15378"/>
        <dbReference type="ChEBI" id="CHEBI:16526"/>
        <dbReference type="ChEBI" id="CHEBI:64479"/>
        <dbReference type="ChEBI" id="CHEBI:78449"/>
        <dbReference type="ChEBI" id="CHEBI:78477"/>
        <dbReference type="ChEBI" id="CHEBI:78478"/>
    </reaction>
    <physiologicalReaction direction="left-to-right" evidence="38">
        <dbReference type="Rhea" id="RHEA:41901"/>
    </physiologicalReaction>
</comment>
<evidence type="ECO:0000256" key="44">
    <source>
        <dbReference type="ARBA" id="ARBA00047961"/>
    </source>
</evidence>
<dbReference type="Pfam" id="PF02801">
    <property type="entry name" value="Ketoacyl-synt_C"/>
    <property type="match status" value="1"/>
</dbReference>
<dbReference type="EC" id="2.3.1.41" evidence="6"/>
<comment type="catalytic activity">
    <reaction evidence="52">
        <text>holo-[ACP] + acetyl-CoA = acetyl-[ACP] + CoA</text>
        <dbReference type="Rhea" id="RHEA:41788"/>
        <dbReference type="Rhea" id="RHEA-COMP:9621"/>
        <dbReference type="Rhea" id="RHEA-COMP:9685"/>
        <dbReference type="ChEBI" id="CHEBI:57287"/>
        <dbReference type="ChEBI" id="CHEBI:57288"/>
        <dbReference type="ChEBI" id="CHEBI:64479"/>
        <dbReference type="ChEBI" id="CHEBI:78446"/>
        <dbReference type="EC" id="2.3.1.38"/>
    </reaction>
    <physiologicalReaction direction="left-to-right" evidence="52">
        <dbReference type="Rhea" id="RHEA:41789"/>
    </physiologicalReaction>
</comment>
<dbReference type="InterPro" id="IPR011032">
    <property type="entry name" value="GroES-like_sf"/>
</dbReference>
<evidence type="ECO:0000256" key="43">
    <source>
        <dbReference type="ARBA" id="ARBA00047953"/>
    </source>
</evidence>
<evidence type="ECO:0000256" key="49">
    <source>
        <dbReference type="ARBA" id="ARBA00048506"/>
    </source>
</evidence>
<comment type="pathway">
    <text evidence="1">Lipid metabolism.</text>
</comment>
<evidence type="ECO:0000256" key="55">
    <source>
        <dbReference type="ARBA" id="ARBA00049019"/>
    </source>
</evidence>
<feature type="active site" description="Proton donor; for dehydratase activity" evidence="64">
    <location>
        <position position="1056"/>
    </location>
</feature>
<comment type="catalytic activity">
    <reaction evidence="34">
        <text>3-oxooctadecanoyl-[ACP] + NADPH + H(+) = (3R)-hydroxyoctadecanoyl-[ACP] + NADP(+)</text>
        <dbReference type="Rhea" id="RHEA:41920"/>
        <dbReference type="Rhea" id="RHEA-COMP:9653"/>
        <dbReference type="Rhea" id="RHEA-COMP:9654"/>
        <dbReference type="ChEBI" id="CHEBI:15378"/>
        <dbReference type="ChEBI" id="CHEBI:57783"/>
        <dbReference type="ChEBI" id="CHEBI:58349"/>
        <dbReference type="ChEBI" id="CHEBI:78487"/>
        <dbReference type="ChEBI" id="CHEBI:78488"/>
    </reaction>
    <physiologicalReaction direction="left-to-right" evidence="34">
        <dbReference type="Rhea" id="RHEA:41921"/>
    </physiologicalReaction>
</comment>
<keyword evidence="18" id="KW-0560">Oxidoreductase</keyword>
<evidence type="ECO:0000256" key="57">
    <source>
        <dbReference type="ARBA" id="ARBA00049171"/>
    </source>
</evidence>
<evidence type="ECO:0000256" key="17">
    <source>
        <dbReference type="ARBA" id="ARBA00022990"/>
    </source>
</evidence>
<dbReference type="InterPro" id="IPR049900">
    <property type="entry name" value="PKS_mFAS_DH"/>
</dbReference>
<dbReference type="SMART" id="SM00822">
    <property type="entry name" value="PKS_KR"/>
    <property type="match status" value="1"/>
</dbReference>
<evidence type="ECO:0000256" key="63">
    <source>
        <dbReference type="ARBA" id="ARBA00049533"/>
    </source>
</evidence>
<dbReference type="EC" id="1.3.1.39" evidence="2"/>
<comment type="catalytic activity">
    <reaction evidence="41">
        <text>(2E)-hexadecenoyl-[ACP] + NADPH + H(+) = hexadecanoyl-[ACP] + NADP(+)</text>
        <dbReference type="Rhea" id="RHEA:41912"/>
        <dbReference type="Rhea" id="RHEA-COMP:9651"/>
        <dbReference type="Rhea" id="RHEA-COMP:9652"/>
        <dbReference type="ChEBI" id="CHEBI:15378"/>
        <dbReference type="ChEBI" id="CHEBI:57783"/>
        <dbReference type="ChEBI" id="CHEBI:58349"/>
        <dbReference type="ChEBI" id="CHEBI:78481"/>
        <dbReference type="ChEBI" id="CHEBI:78483"/>
    </reaction>
    <physiologicalReaction direction="left-to-right" evidence="41">
        <dbReference type="Rhea" id="RHEA:41913"/>
    </physiologicalReaction>
</comment>
<evidence type="ECO:0000256" key="8">
    <source>
        <dbReference type="ARBA" id="ARBA00022450"/>
    </source>
</evidence>
<dbReference type="FunFam" id="3.40.50.720:FF:000209">
    <property type="entry name" value="Polyketide synthase Pks12"/>
    <property type="match status" value="1"/>
</dbReference>
<comment type="catalytic activity">
    <reaction evidence="58">
        <text>3-oxododecanoyl-[ACP] + NADPH + H(+) = (3R)-hydroxydodecanoyl-[ACP] + NADP(+)</text>
        <dbReference type="Rhea" id="RHEA:41872"/>
        <dbReference type="Rhea" id="RHEA-COMP:9641"/>
        <dbReference type="Rhea" id="RHEA-COMP:9642"/>
        <dbReference type="ChEBI" id="CHEBI:15378"/>
        <dbReference type="ChEBI" id="CHEBI:57783"/>
        <dbReference type="ChEBI" id="CHEBI:58349"/>
        <dbReference type="ChEBI" id="CHEBI:78469"/>
        <dbReference type="ChEBI" id="CHEBI:78470"/>
    </reaction>
    <physiologicalReaction direction="left-to-right" evidence="58">
        <dbReference type="Rhea" id="RHEA:41873"/>
    </physiologicalReaction>
</comment>
<dbReference type="Pfam" id="PF00550">
    <property type="entry name" value="PP-binding"/>
    <property type="match status" value="1"/>
</dbReference>
<dbReference type="InterPro" id="IPR049391">
    <property type="entry name" value="FAS_pseudo-KR"/>
</dbReference>
<dbReference type="SUPFAM" id="SSF50129">
    <property type="entry name" value="GroES-like"/>
    <property type="match status" value="1"/>
</dbReference>
<dbReference type="InterPro" id="IPR020806">
    <property type="entry name" value="PKS_PP-bd"/>
</dbReference>
<evidence type="ECO:0000256" key="35">
    <source>
        <dbReference type="ARBA" id="ARBA00047394"/>
    </source>
</evidence>
<comment type="catalytic activity">
    <reaction evidence="37">
        <text>3-oxodecanoyl-[ACP] + NADPH + H(+) = (3R)-hydroxydecanoyl-[ACP] + NADP(+)</text>
        <dbReference type="Rhea" id="RHEA:41856"/>
        <dbReference type="Rhea" id="RHEA-COMP:9637"/>
        <dbReference type="Rhea" id="RHEA-COMP:9638"/>
        <dbReference type="ChEBI" id="CHEBI:15378"/>
        <dbReference type="ChEBI" id="CHEBI:57783"/>
        <dbReference type="ChEBI" id="CHEBI:58349"/>
        <dbReference type="ChEBI" id="CHEBI:78464"/>
        <dbReference type="ChEBI" id="CHEBI:78466"/>
    </reaction>
    <physiologicalReaction direction="left-to-right" evidence="37">
        <dbReference type="Rhea" id="RHEA:41857"/>
    </physiologicalReaction>
</comment>
<keyword evidence="12" id="KW-0702">S-nitrosylation</keyword>
<evidence type="ECO:0000256" key="56">
    <source>
        <dbReference type="ARBA" id="ARBA00049109"/>
    </source>
</evidence>
<comment type="catalytic activity">
    <reaction evidence="29">
        <text>(3R)-hydroxyoctadecanoyl-[ACP] = (2E)-octadecenoyl-[ACP] + H2O</text>
        <dbReference type="Rhea" id="RHEA:41924"/>
        <dbReference type="Rhea" id="RHEA-COMP:9654"/>
        <dbReference type="Rhea" id="RHEA-COMP:9655"/>
        <dbReference type="ChEBI" id="CHEBI:15377"/>
        <dbReference type="ChEBI" id="CHEBI:78488"/>
        <dbReference type="ChEBI" id="CHEBI:78489"/>
    </reaction>
    <physiologicalReaction direction="left-to-right" evidence="29">
        <dbReference type="Rhea" id="RHEA:41925"/>
    </physiologicalReaction>
</comment>
<dbReference type="Pfam" id="PF08659">
    <property type="entry name" value="KR"/>
    <property type="match status" value="1"/>
</dbReference>
<dbReference type="Pfam" id="PF00109">
    <property type="entry name" value="ketoacyl-synt"/>
    <property type="match status" value="1"/>
</dbReference>
<dbReference type="SUPFAM" id="SSF52151">
    <property type="entry name" value="FabD/lysophospholipase-like"/>
    <property type="match status" value="1"/>
</dbReference>
<comment type="catalytic activity">
    <reaction evidence="48">
        <text>(2E)-octenoyl-[ACP] + NADPH + H(+) = octanoyl-[ACP] + NADP(+)</text>
        <dbReference type="Rhea" id="RHEA:41848"/>
        <dbReference type="Rhea" id="RHEA-COMP:9635"/>
        <dbReference type="Rhea" id="RHEA-COMP:9636"/>
        <dbReference type="ChEBI" id="CHEBI:15378"/>
        <dbReference type="ChEBI" id="CHEBI:57783"/>
        <dbReference type="ChEBI" id="CHEBI:58349"/>
        <dbReference type="ChEBI" id="CHEBI:78462"/>
        <dbReference type="ChEBI" id="CHEBI:78463"/>
    </reaction>
    <physiologicalReaction direction="left-to-right" evidence="48">
        <dbReference type="Rhea" id="RHEA:41849"/>
    </physiologicalReaction>
</comment>
<evidence type="ECO:0000256" key="7">
    <source>
        <dbReference type="ARBA" id="ARBA00018769"/>
    </source>
</evidence>
<dbReference type="EC" id="3.1.2.14" evidence="3"/>
<dbReference type="CDD" id="cd08954">
    <property type="entry name" value="KR_1_FAS_SDR_x"/>
    <property type="match status" value="1"/>
</dbReference>
<comment type="catalytic activity">
    <reaction evidence="49">
        <text>a fatty acyl-[ACP] + malonyl-[ACP] + H(+) = a 3-oxoacyl-[ACP] + holo-[ACP] + CO2</text>
        <dbReference type="Rhea" id="RHEA:22836"/>
        <dbReference type="Rhea" id="RHEA-COMP:9623"/>
        <dbReference type="Rhea" id="RHEA-COMP:9685"/>
        <dbReference type="Rhea" id="RHEA-COMP:9916"/>
        <dbReference type="Rhea" id="RHEA-COMP:14125"/>
        <dbReference type="ChEBI" id="CHEBI:15378"/>
        <dbReference type="ChEBI" id="CHEBI:16526"/>
        <dbReference type="ChEBI" id="CHEBI:64479"/>
        <dbReference type="ChEBI" id="CHEBI:78449"/>
        <dbReference type="ChEBI" id="CHEBI:78776"/>
        <dbReference type="ChEBI" id="CHEBI:138651"/>
        <dbReference type="EC" id="2.3.1.41"/>
    </reaction>
    <physiologicalReaction direction="left-to-right" evidence="49">
        <dbReference type="Rhea" id="RHEA:22837"/>
    </physiologicalReaction>
</comment>
<proteinExistence type="predicted"/>
<comment type="catalytic activity">
    <reaction evidence="45">
        <text>hexadecanoyl-[ACP] + malonyl-[ACP] + H(+) = 3-oxooctadecanoyl-[ACP] + holo-[ACP] + CO2</text>
        <dbReference type="Rhea" id="RHEA:41916"/>
        <dbReference type="Rhea" id="RHEA-COMP:9623"/>
        <dbReference type="Rhea" id="RHEA-COMP:9652"/>
        <dbReference type="Rhea" id="RHEA-COMP:9653"/>
        <dbReference type="Rhea" id="RHEA-COMP:9685"/>
        <dbReference type="ChEBI" id="CHEBI:15378"/>
        <dbReference type="ChEBI" id="CHEBI:16526"/>
        <dbReference type="ChEBI" id="CHEBI:64479"/>
        <dbReference type="ChEBI" id="CHEBI:78449"/>
        <dbReference type="ChEBI" id="CHEBI:78483"/>
        <dbReference type="ChEBI" id="CHEBI:78487"/>
    </reaction>
    <physiologicalReaction direction="left-to-right" evidence="45">
        <dbReference type="Rhea" id="RHEA:41917"/>
    </physiologicalReaction>
</comment>
<dbReference type="EMBL" id="GIFK01000476">
    <property type="protein sequence ID" value="NBJ58179.1"/>
    <property type="molecule type" value="Transcribed_RNA"/>
</dbReference>
<evidence type="ECO:0000259" key="67">
    <source>
        <dbReference type="PROSITE" id="PS52019"/>
    </source>
</evidence>
<dbReference type="GO" id="GO:0031177">
    <property type="term" value="F:phosphopantetheine binding"/>
    <property type="evidence" value="ECO:0007669"/>
    <property type="project" value="InterPro"/>
</dbReference>
<comment type="catalytic activity">
    <reaction evidence="23">
        <text>(3R)-hydroxyoctanoyl-[ACP] = (2E)-octenoyl-[ACP] + H2O</text>
        <dbReference type="Rhea" id="RHEA:41844"/>
        <dbReference type="Rhea" id="RHEA-COMP:9634"/>
        <dbReference type="Rhea" id="RHEA-COMP:9635"/>
        <dbReference type="ChEBI" id="CHEBI:15377"/>
        <dbReference type="ChEBI" id="CHEBI:78461"/>
        <dbReference type="ChEBI" id="CHEBI:78462"/>
    </reaction>
    <physiologicalReaction direction="left-to-right" evidence="23">
        <dbReference type="Rhea" id="RHEA:41845"/>
    </physiologicalReaction>
</comment>
<dbReference type="InterPro" id="IPR001031">
    <property type="entry name" value="Thioesterase"/>
</dbReference>
<evidence type="ECO:0000256" key="41">
    <source>
        <dbReference type="ARBA" id="ARBA00047810"/>
    </source>
</evidence>
<comment type="catalytic activity">
    <reaction evidence="54">
        <text>3-oxotetradecanoyl-[ACP] + NADPH + H(+) = (3R)-hydroxytetradecanoyl-[ACP] + NADP(+)</text>
        <dbReference type="Rhea" id="RHEA:41888"/>
        <dbReference type="Rhea" id="RHEA-COMP:9645"/>
        <dbReference type="Rhea" id="RHEA-COMP:9646"/>
        <dbReference type="ChEBI" id="CHEBI:15378"/>
        <dbReference type="ChEBI" id="CHEBI:57783"/>
        <dbReference type="ChEBI" id="CHEBI:58349"/>
        <dbReference type="ChEBI" id="CHEBI:78473"/>
        <dbReference type="ChEBI" id="CHEBI:78474"/>
    </reaction>
    <physiologicalReaction direction="left-to-right" evidence="54">
        <dbReference type="Rhea" id="RHEA:41889"/>
    </physiologicalReaction>
</comment>
<comment type="catalytic activity">
    <reaction evidence="33">
        <text>acetyl-CoA + n malonyl-CoA + 2n NADPH + 2n H(+) = a long-chain fatty acid + (n+1) CoA + n CO2 + 2n NADP(+).</text>
        <dbReference type="EC" id="2.3.1.85"/>
    </reaction>
</comment>
<dbReference type="Gene3D" id="3.90.180.10">
    <property type="entry name" value="Medium-chain alcohol dehydrogenases, catalytic domain"/>
    <property type="match status" value="1"/>
</dbReference>
<dbReference type="Gene3D" id="3.40.50.720">
    <property type="entry name" value="NAD(P)-binding Rossmann-like Domain"/>
    <property type="match status" value="1"/>
</dbReference>
<dbReference type="Pfam" id="PF00698">
    <property type="entry name" value="Acyl_transf_1"/>
    <property type="match status" value="1"/>
</dbReference>
<evidence type="ECO:0000256" key="37">
    <source>
        <dbReference type="ARBA" id="ARBA00047440"/>
    </source>
</evidence>
<organism evidence="68">
    <name type="scientific">Phlebotomus kandelakii</name>
    <dbReference type="NCBI Taxonomy" id="1109342"/>
    <lineage>
        <taxon>Eukaryota</taxon>
        <taxon>Metazoa</taxon>
        <taxon>Ecdysozoa</taxon>
        <taxon>Arthropoda</taxon>
        <taxon>Hexapoda</taxon>
        <taxon>Insecta</taxon>
        <taxon>Pterygota</taxon>
        <taxon>Neoptera</taxon>
        <taxon>Endopterygota</taxon>
        <taxon>Diptera</taxon>
        <taxon>Nematocera</taxon>
        <taxon>Psychodoidea</taxon>
        <taxon>Psychodidae</taxon>
        <taxon>Phlebotomus</taxon>
        <taxon>Larroussius</taxon>
    </lineage>
</organism>
<dbReference type="SMART" id="SM00827">
    <property type="entry name" value="PKS_AT"/>
    <property type="match status" value="1"/>
</dbReference>
<evidence type="ECO:0000256" key="51">
    <source>
        <dbReference type="ARBA" id="ARBA00048650"/>
    </source>
</evidence>
<evidence type="ECO:0000256" key="46">
    <source>
        <dbReference type="ARBA" id="ARBA00048281"/>
    </source>
</evidence>
<dbReference type="Pfam" id="PF13602">
    <property type="entry name" value="ADH_zinc_N_2"/>
    <property type="match status" value="1"/>
</dbReference>
<dbReference type="GO" id="GO:0004313">
    <property type="term" value="F:[acyl-carrier-protein] S-acetyltransferase activity"/>
    <property type="evidence" value="ECO:0007669"/>
    <property type="project" value="UniProtKB-EC"/>
</dbReference>
<evidence type="ECO:0000256" key="12">
    <source>
        <dbReference type="ARBA" id="ARBA00022799"/>
    </source>
</evidence>
<evidence type="ECO:0000256" key="28">
    <source>
        <dbReference type="ARBA" id="ARBA00023398"/>
    </source>
</evidence>
<evidence type="ECO:0000256" key="4">
    <source>
        <dbReference type="ARBA" id="ARBA00012873"/>
    </source>
</evidence>
<comment type="catalytic activity">
    <reaction evidence="50">
        <text>3-oxohexanoyl-[ACP] + NADPH + H(+) = (3R)-hydroxyhexanoyl-[ACP] + NADP(+)</text>
        <dbReference type="Rhea" id="RHEA:41824"/>
        <dbReference type="Rhea" id="RHEA-COMP:9629"/>
        <dbReference type="Rhea" id="RHEA-COMP:9630"/>
        <dbReference type="ChEBI" id="CHEBI:15378"/>
        <dbReference type="ChEBI" id="CHEBI:57783"/>
        <dbReference type="ChEBI" id="CHEBI:58349"/>
        <dbReference type="ChEBI" id="CHEBI:78456"/>
        <dbReference type="ChEBI" id="CHEBI:78457"/>
    </reaction>
    <physiologicalReaction direction="left-to-right" evidence="50">
        <dbReference type="Rhea" id="RHEA:41825"/>
    </physiologicalReaction>
</comment>
<evidence type="ECO:0000256" key="64">
    <source>
        <dbReference type="PROSITE-ProRule" id="PRU01363"/>
    </source>
</evidence>
<evidence type="ECO:0000256" key="40">
    <source>
        <dbReference type="ARBA" id="ARBA00047578"/>
    </source>
</evidence>
<evidence type="ECO:0000256" key="2">
    <source>
        <dbReference type="ARBA" id="ARBA00012004"/>
    </source>
</evidence>
<evidence type="ECO:0000256" key="42">
    <source>
        <dbReference type="ARBA" id="ARBA00047897"/>
    </source>
</evidence>
<dbReference type="Gene3D" id="3.10.129.110">
    <property type="entry name" value="Polyketide synthase dehydratase"/>
    <property type="match status" value="1"/>
</dbReference>
<comment type="catalytic activity">
    <reaction evidence="61">
        <text>butanoyl-[ACP] + malonyl-[ACP] + H(+) = 3-oxohexanoyl-[ACP] + holo-[ACP] + CO2</text>
        <dbReference type="Rhea" id="RHEA:41820"/>
        <dbReference type="Rhea" id="RHEA-COMP:9623"/>
        <dbReference type="Rhea" id="RHEA-COMP:9628"/>
        <dbReference type="Rhea" id="RHEA-COMP:9629"/>
        <dbReference type="Rhea" id="RHEA-COMP:9685"/>
        <dbReference type="ChEBI" id="CHEBI:15378"/>
        <dbReference type="ChEBI" id="CHEBI:16526"/>
        <dbReference type="ChEBI" id="CHEBI:64479"/>
        <dbReference type="ChEBI" id="CHEBI:78449"/>
        <dbReference type="ChEBI" id="CHEBI:78454"/>
        <dbReference type="ChEBI" id="CHEBI:78456"/>
    </reaction>
    <physiologicalReaction direction="left-to-right" evidence="61">
        <dbReference type="Rhea" id="RHEA:41821"/>
    </physiologicalReaction>
</comment>
<keyword evidence="13" id="KW-0378">Hydrolase</keyword>
<dbReference type="InterPro" id="IPR029058">
    <property type="entry name" value="AB_hydrolase_fold"/>
</dbReference>
<comment type="catalytic activity">
    <reaction evidence="63">
        <text>octanoyl-[ACP] + malonyl-[ACP] + H(+) = 3-oxodecanoyl-[ACP] + holo-[ACP] + CO2</text>
        <dbReference type="Rhea" id="RHEA:41852"/>
        <dbReference type="Rhea" id="RHEA-COMP:9623"/>
        <dbReference type="Rhea" id="RHEA-COMP:9636"/>
        <dbReference type="Rhea" id="RHEA-COMP:9637"/>
        <dbReference type="Rhea" id="RHEA-COMP:9685"/>
        <dbReference type="ChEBI" id="CHEBI:15378"/>
        <dbReference type="ChEBI" id="CHEBI:16526"/>
        <dbReference type="ChEBI" id="CHEBI:64479"/>
        <dbReference type="ChEBI" id="CHEBI:78449"/>
        <dbReference type="ChEBI" id="CHEBI:78463"/>
        <dbReference type="ChEBI" id="CHEBI:78464"/>
    </reaction>
    <physiologicalReaction direction="left-to-right" evidence="63">
        <dbReference type="Rhea" id="RHEA:41853"/>
    </physiologicalReaction>
</comment>
<dbReference type="InterPro" id="IPR020843">
    <property type="entry name" value="ER"/>
</dbReference>
<evidence type="ECO:0000256" key="59">
    <source>
        <dbReference type="ARBA" id="ARBA00049414"/>
    </source>
</evidence>
<evidence type="ECO:0000256" key="47">
    <source>
        <dbReference type="ARBA" id="ARBA00048289"/>
    </source>
</evidence>
<keyword evidence="10" id="KW-0597">Phosphoprotein</keyword>
<comment type="catalytic activity">
    <reaction evidence="57">
        <text>(2E)-tetradecenoyl-[ACP] + NADPH + H(+) = tetradecanoyl-[ACP] + NADP(+)</text>
        <dbReference type="Rhea" id="RHEA:41896"/>
        <dbReference type="Rhea" id="RHEA-COMP:9647"/>
        <dbReference type="Rhea" id="RHEA-COMP:9648"/>
        <dbReference type="ChEBI" id="CHEBI:15378"/>
        <dbReference type="ChEBI" id="CHEBI:57783"/>
        <dbReference type="ChEBI" id="CHEBI:58349"/>
        <dbReference type="ChEBI" id="CHEBI:78475"/>
        <dbReference type="ChEBI" id="CHEBI:78477"/>
    </reaction>
    <physiologicalReaction direction="left-to-right" evidence="57">
        <dbReference type="Rhea" id="RHEA:41897"/>
    </physiologicalReaction>
</comment>
<evidence type="ECO:0000256" key="25">
    <source>
        <dbReference type="ARBA" id="ARBA00023373"/>
    </source>
</evidence>
<evidence type="ECO:0000256" key="29">
    <source>
        <dbReference type="ARBA" id="ARBA00023399"/>
    </source>
</evidence>
<comment type="catalytic activity">
    <reaction evidence="51">
        <text>a 2,3-saturated acyl-[ACP] + NADP(+) = a (2E)-enoyl-[ACP] + NADPH + H(+)</text>
        <dbReference type="Rhea" id="RHEA:22564"/>
        <dbReference type="Rhea" id="RHEA-COMP:9925"/>
        <dbReference type="Rhea" id="RHEA-COMP:9926"/>
        <dbReference type="ChEBI" id="CHEBI:15378"/>
        <dbReference type="ChEBI" id="CHEBI:57783"/>
        <dbReference type="ChEBI" id="CHEBI:58349"/>
        <dbReference type="ChEBI" id="CHEBI:78784"/>
        <dbReference type="ChEBI" id="CHEBI:78785"/>
        <dbReference type="EC" id="1.3.1.39"/>
    </reaction>
    <physiologicalReaction direction="right-to-left" evidence="51">
        <dbReference type="Rhea" id="RHEA:22566"/>
    </physiologicalReaction>
</comment>
<dbReference type="InterPro" id="IPR016039">
    <property type="entry name" value="Thiolase-like"/>
</dbReference>
<dbReference type="Pfam" id="PF21089">
    <property type="entry name" value="PKS_DH_N"/>
    <property type="match status" value="1"/>
</dbReference>
<evidence type="ECO:0000256" key="5">
    <source>
        <dbReference type="ARBA" id="ARBA00012948"/>
    </source>
</evidence>
<comment type="catalytic activity">
    <reaction evidence="56">
        <text>decanoyl-[ACP] + malonyl-[ACP] + H(+) = 3-oxododecanoyl-[ACP] + holo-[ACP] + CO2</text>
        <dbReference type="Rhea" id="RHEA:41868"/>
        <dbReference type="Rhea" id="RHEA-COMP:9623"/>
        <dbReference type="Rhea" id="RHEA-COMP:9640"/>
        <dbReference type="Rhea" id="RHEA-COMP:9641"/>
        <dbReference type="Rhea" id="RHEA-COMP:9685"/>
        <dbReference type="ChEBI" id="CHEBI:15378"/>
        <dbReference type="ChEBI" id="CHEBI:16526"/>
        <dbReference type="ChEBI" id="CHEBI:64479"/>
        <dbReference type="ChEBI" id="CHEBI:78449"/>
        <dbReference type="ChEBI" id="CHEBI:78468"/>
        <dbReference type="ChEBI" id="CHEBI:78469"/>
    </reaction>
    <physiologicalReaction direction="left-to-right" evidence="56">
        <dbReference type="Rhea" id="RHEA:41869"/>
    </physiologicalReaction>
</comment>
<dbReference type="Gene3D" id="3.40.366.10">
    <property type="entry name" value="Malonyl-Coenzyme A Acyl Carrier Protein, domain 2"/>
    <property type="match status" value="1"/>
</dbReference>
<dbReference type="Gene3D" id="3.40.47.10">
    <property type="match status" value="1"/>
</dbReference>
<comment type="catalytic activity">
    <reaction evidence="24">
        <text>(3R)-hydroxydodecanoyl-[ACP] = (2E)-dodecenoyl-[ACP] + H2O</text>
        <dbReference type="Rhea" id="RHEA:41876"/>
        <dbReference type="Rhea" id="RHEA-COMP:9642"/>
        <dbReference type="Rhea" id="RHEA-COMP:9643"/>
        <dbReference type="ChEBI" id="CHEBI:15377"/>
        <dbReference type="ChEBI" id="CHEBI:78470"/>
        <dbReference type="ChEBI" id="CHEBI:78472"/>
    </reaction>
    <physiologicalReaction direction="left-to-right" evidence="24">
        <dbReference type="Rhea" id="RHEA:41877"/>
    </physiologicalReaction>
</comment>
<comment type="catalytic activity">
    <reaction evidence="55">
        <text>(2E)-octadecenoyl-[ACP] + NADPH + H(+) = octadecanoyl-[ACP] + NADP(+)</text>
        <dbReference type="Rhea" id="RHEA:41928"/>
        <dbReference type="Rhea" id="RHEA-COMP:9655"/>
        <dbReference type="Rhea" id="RHEA-COMP:9656"/>
        <dbReference type="ChEBI" id="CHEBI:15378"/>
        <dbReference type="ChEBI" id="CHEBI:57783"/>
        <dbReference type="ChEBI" id="CHEBI:58349"/>
        <dbReference type="ChEBI" id="CHEBI:78489"/>
        <dbReference type="ChEBI" id="CHEBI:78495"/>
    </reaction>
    <physiologicalReaction direction="left-to-right" evidence="55">
        <dbReference type="Rhea" id="RHEA:41929"/>
    </physiologicalReaction>
</comment>
<sequence length="2418" mass="266262">MPARFEDVSSDTRHGVPRDLGNGNHYDPRSYHDEIVISGFSGRLPESSNIEEFRNNLFNGVDMVNDDPRRWPAGLYDLPTRLGKIKQEDLENFDQTFFGVHQKQAEGMDPVLRMLLESTHEAIIDSGFNPQDLRGTRTGVYIGVSASETEQYWCGDPDLVNGYGLTGCARAMFANRLSFTFDFRGPSYAVDTACSSSLYAMAQAFEDIRAGRCDAAVVAGAGIILKPTMSLQFKRLNMLSPDGACRAFDESGAGYVRSDGCVVTFLQKAKDARRVYSTILNIRTNTDGAKEQGITYPSGDMQKRLIKETFEDINLNPHDVVYVEAHGTGTKVGDPQEVNAICDYFCKDRKTPLLIGSVKSNMGHSEPASGVCSVAKVLIAMEEGVIPGNLHYKSPNPELHGIVDGRLKVVDRNMPWNGGIIALNSFGFGGANAHVIMKSNPKPKVLSPLDGFPRLAVASGRTIDAVQTMLEDIEAHSDDEEYIALVNEIHSKNIPLHNYRGYTVMDKGEPLREVIELAETKRPVWFVYSGMGSQWAHMAKELMQIDVFSKSIHRCAEALRPEGIDLVDVVTKLDESRFDVLNSFVSIATLQVALTDVLTHLGIVPDGIVGHSVGELGCAYADGCFTPEQTVLAAYWRGKSIQNTDLMPGAMAAVGLSWEECMKRLPKDVISACHNSTDSVTISGPTDSVNKFVEQLNSEGVFAKAVSSSGIAFHSKYIADAGPKLKKSLDKIIPNPKNRTDRWVSSSIPETAWNTPLAKQSSAAYHVNNLLSPVLFHEAIQHIPKNAICIEVAPHGLLQAILKRSLGKDVTNLSLVKRNHENNVQFLLSNLGKLYGAGAQPAVNKLFRPVSYPVGRGTPMLNSKIEWDHCQRWMVANFGSESSSGETIVDFNLTNEEDAFLMGHTIDGRVLFPATGYITLAWRQFAKTQGTNYDRLPVVLENVVFHRATIMPSEGPVKFGINFFDGSGKFEICEGGSLAVSGTIRVTENVELEELPLDPVPASKNGLMLDTNDVYKELRLRGYDYNGPFRGVVQSDANADTGKLEWAEKNWVSFMDTMLQFSIMGKDLRELYLPTRIEKVVINPEKHLELADEYVTERDNSVFPVYMYKDINVIKSGGVEMRGLRASLAPRRQGSQAPPKLERYTFVPNYNSHDLSEQLDMAREHAITTAVHLAIENSKGALKIKTAELLLDKAPENLLSFIVQRTIESEPTLASDVAVVATQSTPQLQQLVKDAEIRVVAKDVTAGPVESNCHLCIAADVLTRPNAEVILKNLKDSIKEDGFVLLEESALQKSNRDNKLFAKLNYVVVSTQMFSKKEYLLLRPVFDVKSRGCQVFKVTEKNFEWVDPLKLAILKAESENKVVYVVCQGEELFGAVGFMNCIKNEAGGKFARLFFVQDKNAPPFSLTHPLYEEQLKKDLITNVLKGNAWGSFRHLKLECQQNVATLQVEHAYVNALTKGDLSSLKWIEGPLGRDRPDPKDSRVELCTVYYAPVNFRDVMLSSGKLAADALPGDLAQQDCILGLEFSGRDTKGNRIMAMVSAKSLATTCVVQKNMLWRVPDSWTLEQASTIPCVYSTVYYALVMRGKMKKGESILIHAGSGGVGQAAISVALSAGLTVFTTVGSKEKREFLKKNFPQLTDRHIGNSRDCSFEQLIMRETRGKGVDLVLNSLAEEKLQASVRCLGLNGRFLEIGKFDLNNNSPLGMSVFLKNTSFHGILLDSVMEGDDETIATVVQLVNDGIKSGAVRPLPTSVFADQLVEQAFRFMASGKHIGKVVIKVRDEEKQKLLVPPPKLISAIPRTYMHKEKTYVIVGGLGGFGLELTHWLISRGAKNVVATSRSGVKTGYQSLMVRRWKDKGVNVVVDKNDVTSLKGAQQLLKDANKLGPVGGIFNLAAVLRDGLFENLQQEDFRTVCLPKVEGTKHLDAASRELCPDLDYFICFSSVSCGRGNIGQVNYGLANSAMERICEARQVAGYPGTSIQWGAIGDTGLVLEHLGDNETIVGGTLPQRMVSCLQTMDVFMQQPHPVLASMVVAEKRKADTGRMSLVTCIANILGLKDLKNISNSSTLADLGMDSLMGAEIKQTLERNYDLVLNAQEIRQLTFGKLKAFESGATTPSPALGSAMSNRDEMDAENDMAVQVEFTQELMPAEVLVRLESNAPENSKQRPLFVIHAIEGVVAALKPLAAELNCPVWGLQCTADVPLDSFSDLAKFYIKQMKTVQSKGPYVIAGYSYGAAVAYEMAWQLEETKEKCSVIMLDGSPSYVSTQTRLQKQRSAIAGSEAHAEAYSLAYFALVAGQLNYSAVGKELEILPTYDDRLRRCTELVHEVTKHNHELISTTASTFYKKLLAGDSYSPKGKIKSAVTLIKCTSNVTKLTDDYDLTEICEKQIEIHAVEGNHRTFLTGESVRKVAEIVQKLVN</sequence>
<feature type="region of interest" description="C-terminal hotdog fold" evidence="64">
    <location>
        <begin position="1005"/>
        <end position="1137"/>
    </location>
</feature>
<comment type="catalytic activity">
    <reaction evidence="43">
        <text>3-oxobutanoyl-[ACP] + NADPH + H(+) = (3R)-hydroxybutanoyl-[ACP] + NADP(+)</text>
        <dbReference type="Rhea" id="RHEA:41804"/>
        <dbReference type="Rhea" id="RHEA-COMP:9625"/>
        <dbReference type="Rhea" id="RHEA-COMP:9626"/>
        <dbReference type="ChEBI" id="CHEBI:15378"/>
        <dbReference type="ChEBI" id="CHEBI:57783"/>
        <dbReference type="ChEBI" id="CHEBI:58349"/>
        <dbReference type="ChEBI" id="CHEBI:78450"/>
        <dbReference type="ChEBI" id="CHEBI:78451"/>
    </reaction>
    <physiologicalReaction direction="left-to-right" evidence="43">
        <dbReference type="Rhea" id="RHEA:41805"/>
    </physiologicalReaction>
</comment>
<dbReference type="GO" id="GO:0006633">
    <property type="term" value="P:fatty acid biosynthetic process"/>
    <property type="evidence" value="ECO:0007669"/>
    <property type="project" value="UniProtKB-UniPathway"/>
</dbReference>
<reference evidence="68" key="1">
    <citation type="submission" date="2019-10" db="EMBL/GenBank/DDBJ databases">
        <title>Short sand fly seasons in Tbilisi, Georgia, hinder development of host immunity to saliva of the visceral leishmaniasis vector Phlebotomus kandelakii.</title>
        <authorList>
            <person name="Oliveira F."/>
            <person name="Giorgobiani E."/>
            <person name="Guimaraes-Costa A.B."/>
            <person name="Abdeladhim M."/>
            <person name="Oristian J."/>
            <person name="Tskhvaradze L."/>
            <person name="Tsertsvadze N."/>
            <person name="Zakalashvili M."/>
            <person name="Valenzuela J.G."/>
            <person name="Kamhawi S."/>
        </authorList>
    </citation>
    <scope>NUCLEOTIDE SEQUENCE</scope>
    <source>
        <strain evidence="68">Wild-capture in Tbilisi</strain>
        <tissue evidence="68">Salivary glands</tissue>
    </source>
</reference>
<evidence type="ECO:0000256" key="24">
    <source>
        <dbReference type="ARBA" id="ARBA00023351"/>
    </source>
</evidence>
<evidence type="ECO:0000256" key="20">
    <source>
        <dbReference type="ARBA" id="ARBA00023098"/>
    </source>
</evidence>
<accession>A0A6B2E4Y7</accession>
<dbReference type="InterPro" id="IPR013968">
    <property type="entry name" value="PKS_KR"/>
</dbReference>
<dbReference type="InterPro" id="IPR020807">
    <property type="entry name" value="PKS_DH"/>
</dbReference>
<comment type="catalytic activity">
    <reaction evidence="28">
        <text>(3R)-hydroxytetradecanoyl-[ACP] = (2E)-tetradecenoyl-[ACP] + H2O</text>
        <dbReference type="Rhea" id="RHEA:41892"/>
        <dbReference type="Rhea" id="RHEA-COMP:9646"/>
        <dbReference type="Rhea" id="RHEA-COMP:9647"/>
        <dbReference type="ChEBI" id="CHEBI:15377"/>
        <dbReference type="ChEBI" id="CHEBI:78474"/>
        <dbReference type="ChEBI" id="CHEBI:78475"/>
    </reaction>
    <physiologicalReaction direction="left-to-right" evidence="28">
        <dbReference type="Rhea" id="RHEA:41893"/>
    </physiologicalReaction>
</comment>
<evidence type="ECO:0000256" key="32">
    <source>
        <dbReference type="ARBA" id="ARBA00023442"/>
    </source>
</evidence>
<evidence type="ECO:0000256" key="38">
    <source>
        <dbReference type="ARBA" id="ARBA00047451"/>
    </source>
</evidence>
<keyword evidence="8" id="KW-0596">Phosphopantetheine</keyword>
<evidence type="ECO:0000256" key="9">
    <source>
        <dbReference type="ARBA" id="ARBA00022516"/>
    </source>
</evidence>
<dbReference type="SMART" id="SM00829">
    <property type="entry name" value="PKS_ER"/>
    <property type="match status" value="1"/>
</dbReference>
<feature type="compositionally biased region" description="Basic and acidic residues" evidence="65">
    <location>
        <begin position="1"/>
        <end position="17"/>
    </location>
</feature>
<evidence type="ECO:0000256" key="52">
    <source>
        <dbReference type="ARBA" id="ARBA00048691"/>
    </source>
</evidence>
<comment type="catalytic activity">
    <reaction evidence="39">
        <text>(2E)-butenoyl-[ACP] + NADPH + H(+) = butanoyl-[ACP] + NADP(+)</text>
        <dbReference type="Rhea" id="RHEA:41812"/>
        <dbReference type="Rhea" id="RHEA-COMP:9627"/>
        <dbReference type="Rhea" id="RHEA-COMP:9628"/>
        <dbReference type="ChEBI" id="CHEBI:15378"/>
        <dbReference type="ChEBI" id="CHEBI:57783"/>
        <dbReference type="ChEBI" id="CHEBI:58349"/>
        <dbReference type="ChEBI" id="CHEBI:78453"/>
        <dbReference type="ChEBI" id="CHEBI:78454"/>
    </reaction>
    <physiologicalReaction direction="left-to-right" evidence="39">
        <dbReference type="Rhea" id="RHEA:41813"/>
    </physiologicalReaction>
</comment>
<evidence type="ECO:0000256" key="3">
    <source>
        <dbReference type="ARBA" id="ARBA00012480"/>
    </source>
</evidence>
<dbReference type="GO" id="GO:0004316">
    <property type="term" value="F:3-oxoacyl-[acyl-carrier-protein] reductase (NADPH) activity"/>
    <property type="evidence" value="ECO:0007669"/>
    <property type="project" value="UniProtKB-EC"/>
</dbReference>
<evidence type="ECO:0000256" key="34">
    <source>
        <dbReference type="ARBA" id="ARBA00047300"/>
    </source>
</evidence>
<evidence type="ECO:0000256" key="1">
    <source>
        <dbReference type="ARBA" id="ARBA00005189"/>
    </source>
</evidence>
<keyword evidence="14" id="KW-0276">Fatty acid metabolism</keyword>
<comment type="catalytic activity">
    <reaction evidence="44">
        <text>acetyl-[ACP] + malonyl-[ACP] + H(+) = 3-oxobutanoyl-[ACP] + holo-[ACP] + CO2</text>
        <dbReference type="Rhea" id="RHEA:41800"/>
        <dbReference type="Rhea" id="RHEA-COMP:9621"/>
        <dbReference type="Rhea" id="RHEA-COMP:9623"/>
        <dbReference type="Rhea" id="RHEA-COMP:9625"/>
        <dbReference type="Rhea" id="RHEA-COMP:9685"/>
        <dbReference type="ChEBI" id="CHEBI:15378"/>
        <dbReference type="ChEBI" id="CHEBI:16526"/>
        <dbReference type="ChEBI" id="CHEBI:64479"/>
        <dbReference type="ChEBI" id="CHEBI:78446"/>
        <dbReference type="ChEBI" id="CHEBI:78449"/>
        <dbReference type="ChEBI" id="CHEBI:78450"/>
    </reaction>
    <physiologicalReaction direction="left-to-right" evidence="44">
        <dbReference type="Rhea" id="RHEA:41801"/>
    </physiologicalReaction>
</comment>
<comment type="catalytic activity">
    <reaction evidence="60">
        <text>3-oxooctanoyl-[ACP] + NADPH + H(+) = (3R)-hydroxyoctanoyl-[ACP] + NADP(+)</text>
        <dbReference type="Rhea" id="RHEA:41840"/>
        <dbReference type="Rhea" id="RHEA-COMP:9633"/>
        <dbReference type="Rhea" id="RHEA-COMP:9634"/>
        <dbReference type="ChEBI" id="CHEBI:15378"/>
        <dbReference type="ChEBI" id="CHEBI:57783"/>
        <dbReference type="ChEBI" id="CHEBI:58349"/>
        <dbReference type="ChEBI" id="CHEBI:78460"/>
        <dbReference type="ChEBI" id="CHEBI:78461"/>
    </reaction>
    <physiologicalReaction direction="left-to-right" evidence="60">
        <dbReference type="Rhea" id="RHEA:41841"/>
    </physiologicalReaction>
</comment>
<dbReference type="InterPro" id="IPR036736">
    <property type="entry name" value="ACP-like_sf"/>
</dbReference>
<dbReference type="GO" id="GO:0141148">
    <property type="term" value="F:enoyl-[acyl-carrier-protein] reductase (NADPH) activity"/>
    <property type="evidence" value="ECO:0007669"/>
    <property type="project" value="UniProtKB-EC"/>
</dbReference>
<dbReference type="InterPro" id="IPR014043">
    <property type="entry name" value="Acyl_transferase_dom"/>
</dbReference>
<comment type="catalytic activity">
    <reaction evidence="42">
        <text>(2E)-hexenoyl-[ACP] + NADPH + H(+) = hexanoyl-[ACP] + NADP(+)</text>
        <dbReference type="Rhea" id="RHEA:41832"/>
        <dbReference type="Rhea" id="RHEA-COMP:9631"/>
        <dbReference type="Rhea" id="RHEA-COMP:9632"/>
        <dbReference type="ChEBI" id="CHEBI:15378"/>
        <dbReference type="ChEBI" id="CHEBI:57783"/>
        <dbReference type="ChEBI" id="CHEBI:58349"/>
        <dbReference type="ChEBI" id="CHEBI:78458"/>
        <dbReference type="ChEBI" id="CHEBI:78459"/>
    </reaction>
    <physiologicalReaction direction="left-to-right" evidence="42">
        <dbReference type="Rhea" id="RHEA:41833"/>
    </physiologicalReaction>
</comment>
<evidence type="ECO:0000256" key="16">
    <source>
        <dbReference type="ARBA" id="ARBA00022898"/>
    </source>
</evidence>
<comment type="catalytic activity">
    <reaction evidence="35">
        <text>hexanoyl-[ACP] + malonyl-[ACP] + H(+) = 3-oxooctanoyl-[ACP] + holo-[ACP] + CO2</text>
        <dbReference type="Rhea" id="RHEA:41836"/>
        <dbReference type="Rhea" id="RHEA-COMP:9623"/>
        <dbReference type="Rhea" id="RHEA-COMP:9632"/>
        <dbReference type="Rhea" id="RHEA-COMP:9633"/>
        <dbReference type="Rhea" id="RHEA-COMP:9685"/>
        <dbReference type="ChEBI" id="CHEBI:15378"/>
        <dbReference type="ChEBI" id="CHEBI:16526"/>
        <dbReference type="ChEBI" id="CHEBI:64479"/>
        <dbReference type="ChEBI" id="CHEBI:78449"/>
        <dbReference type="ChEBI" id="CHEBI:78459"/>
        <dbReference type="ChEBI" id="CHEBI:78460"/>
    </reaction>
    <physiologicalReaction direction="left-to-right" evidence="35">
        <dbReference type="Rhea" id="RHEA:41837"/>
    </physiologicalReaction>
</comment>
<keyword evidence="9" id="KW-0444">Lipid biosynthesis</keyword>
<evidence type="ECO:0000256" key="30">
    <source>
        <dbReference type="ARBA" id="ARBA00023401"/>
    </source>
</evidence>
<dbReference type="FunFam" id="3.90.180.10:FF:000015">
    <property type="entry name" value="Fatty acid synthase"/>
    <property type="match status" value="1"/>
</dbReference>
<dbReference type="SUPFAM" id="SSF53901">
    <property type="entry name" value="Thiolase-like"/>
    <property type="match status" value="1"/>
</dbReference>
<comment type="catalytic activity">
    <reaction evidence="59">
        <text>3-oxohexadecanoyl-[ACP] + NADPH + H(+) = (3R)-hydroxyhexadecanoyl-[ACP] + NADP(+)</text>
        <dbReference type="Rhea" id="RHEA:41904"/>
        <dbReference type="Rhea" id="RHEA-COMP:9649"/>
        <dbReference type="Rhea" id="RHEA-COMP:9650"/>
        <dbReference type="ChEBI" id="CHEBI:15378"/>
        <dbReference type="ChEBI" id="CHEBI:57783"/>
        <dbReference type="ChEBI" id="CHEBI:58349"/>
        <dbReference type="ChEBI" id="CHEBI:78478"/>
        <dbReference type="ChEBI" id="CHEBI:78480"/>
    </reaction>
    <physiologicalReaction direction="left-to-right" evidence="59">
        <dbReference type="Rhea" id="RHEA:41905"/>
    </physiologicalReaction>
</comment>
<dbReference type="Gene3D" id="3.30.70.3290">
    <property type="match status" value="1"/>
</dbReference>
<dbReference type="PROSITE" id="PS52019">
    <property type="entry name" value="PKS_MFAS_DH"/>
    <property type="match status" value="1"/>
</dbReference>
<dbReference type="Pfam" id="PF21149">
    <property type="entry name" value="FAS_pseudo-KR"/>
    <property type="match status" value="1"/>
</dbReference>
<dbReference type="Gene3D" id="1.10.1200.10">
    <property type="entry name" value="ACP-like"/>
    <property type="match status" value="1"/>
</dbReference>
<dbReference type="UniPathway" id="UPA00094"/>
<dbReference type="InterPro" id="IPR014031">
    <property type="entry name" value="Ketoacyl_synth_C"/>
</dbReference>
<dbReference type="SUPFAM" id="SSF55048">
    <property type="entry name" value="Probable ACP-binding domain of malonyl-CoA ACP transacylase"/>
    <property type="match status" value="1"/>
</dbReference>
<name>A0A6B2E4Y7_9DIPT</name>
<dbReference type="InterPro" id="IPR032821">
    <property type="entry name" value="PKS_assoc"/>
</dbReference>
<keyword evidence="22" id="KW-0511">Multifunctional enzyme</keyword>
<keyword evidence="21" id="KW-0275">Fatty acid biosynthesis</keyword>
<evidence type="ECO:0000256" key="53">
    <source>
        <dbReference type="ARBA" id="ARBA00048704"/>
    </source>
</evidence>
<feature type="region of interest" description="N-terminal hotdog fold" evidence="64">
    <location>
        <begin position="872"/>
        <end position="991"/>
    </location>
</feature>
<evidence type="ECO:0000256" key="15">
    <source>
        <dbReference type="ARBA" id="ARBA00022857"/>
    </source>
</evidence>
<evidence type="ECO:0000256" key="18">
    <source>
        <dbReference type="ARBA" id="ARBA00023002"/>
    </source>
</evidence>
<dbReference type="SUPFAM" id="SSF53474">
    <property type="entry name" value="alpha/beta-Hydrolases"/>
    <property type="match status" value="1"/>
</dbReference>
<evidence type="ECO:0000256" key="21">
    <source>
        <dbReference type="ARBA" id="ARBA00023160"/>
    </source>
</evidence>
<dbReference type="InterPro" id="IPR057326">
    <property type="entry name" value="KR_dom"/>
</dbReference>
<dbReference type="GO" id="GO:0004315">
    <property type="term" value="F:3-oxoacyl-[acyl-carrier-protein] synthase activity"/>
    <property type="evidence" value="ECO:0007669"/>
    <property type="project" value="UniProtKB-EC"/>
</dbReference>
<comment type="catalytic activity">
    <reaction evidence="62">
        <text>(2E)-decenoyl-[ACP] + NADPH + H(+) = decanoyl-[ACP] + NADP(+)</text>
        <dbReference type="Rhea" id="RHEA:41864"/>
        <dbReference type="Rhea" id="RHEA-COMP:9639"/>
        <dbReference type="Rhea" id="RHEA-COMP:9640"/>
        <dbReference type="ChEBI" id="CHEBI:15378"/>
        <dbReference type="ChEBI" id="CHEBI:57783"/>
        <dbReference type="ChEBI" id="CHEBI:58349"/>
        <dbReference type="ChEBI" id="CHEBI:78467"/>
        <dbReference type="ChEBI" id="CHEBI:78468"/>
    </reaction>
    <physiologicalReaction direction="left-to-right" evidence="62">
        <dbReference type="Rhea" id="RHEA:41865"/>
    </physiologicalReaction>
</comment>
<dbReference type="PANTHER" id="PTHR43775:SF7">
    <property type="entry name" value="FATTY ACID SYNTHASE"/>
    <property type="match status" value="1"/>
</dbReference>
<feature type="domain" description="PKS/mFAS DH" evidence="67">
    <location>
        <begin position="872"/>
        <end position="1137"/>
    </location>
</feature>
<evidence type="ECO:0000256" key="60">
    <source>
        <dbReference type="ARBA" id="ARBA00049422"/>
    </source>
</evidence>
<evidence type="ECO:0000256" key="39">
    <source>
        <dbReference type="ARBA" id="ARBA00047500"/>
    </source>
</evidence>
<dbReference type="FunFam" id="1.10.1200.10:FF:000013">
    <property type="entry name" value="Fatty acid synthase"/>
    <property type="match status" value="1"/>
</dbReference>
<comment type="catalytic activity">
    <reaction evidence="46">
        <text>(2E)-dodecenoyl-[ACP] + NADPH + H(+) = dodecanoyl-[ACP] + NADP(+)</text>
        <dbReference type="Rhea" id="RHEA:41880"/>
        <dbReference type="Rhea" id="RHEA-COMP:9643"/>
        <dbReference type="Rhea" id="RHEA-COMP:9644"/>
        <dbReference type="ChEBI" id="CHEBI:15378"/>
        <dbReference type="ChEBI" id="CHEBI:57783"/>
        <dbReference type="ChEBI" id="CHEBI:58349"/>
        <dbReference type="ChEBI" id="CHEBI:65264"/>
        <dbReference type="ChEBI" id="CHEBI:78472"/>
    </reaction>
    <physiologicalReaction direction="left-to-right" evidence="46">
        <dbReference type="Rhea" id="RHEA:41881"/>
    </physiologicalReaction>
</comment>
<comment type="catalytic activity">
    <reaction evidence="40">
        <text>dodecanoyl-[ACP] + malonyl-[ACP] + H(+) = 3-oxotetradecanoyl-[ACP] + holo-[ACP] + CO2</text>
        <dbReference type="Rhea" id="RHEA:41884"/>
        <dbReference type="Rhea" id="RHEA-COMP:9623"/>
        <dbReference type="Rhea" id="RHEA-COMP:9644"/>
        <dbReference type="Rhea" id="RHEA-COMP:9645"/>
        <dbReference type="Rhea" id="RHEA-COMP:9685"/>
        <dbReference type="ChEBI" id="CHEBI:15378"/>
        <dbReference type="ChEBI" id="CHEBI:16526"/>
        <dbReference type="ChEBI" id="CHEBI:64479"/>
        <dbReference type="ChEBI" id="CHEBI:65264"/>
        <dbReference type="ChEBI" id="CHEBI:78449"/>
        <dbReference type="ChEBI" id="CHEBI:78473"/>
    </reaction>
    <physiologicalReaction direction="left-to-right" evidence="40">
        <dbReference type="Rhea" id="RHEA:41885"/>
    </physiologicalReaction>
</comment>
<keyword evidence="15" id="KW-0521">NADP</keyword>
<evidence type="ECO:0000256" key="54">
    <source>
        <dbReference type="ARBA" id="ARBA00048935"/>
    </source>
</evidence>
<comment type="function">
    <text evidence="32">Fatty acid synthetase is a multifunctional enzyme that catalyzes the de novo biosynthesis of long-chain saturated fatty acids starting from acetyl-CoA and malonyl-CoA in the presence of NADPH. This multifunctional protein contains 7 catalytic activities and a site for the binding of the prosthetic group 4'-phosphopantetheine of the acyl carrier protein ([ACP]) domain.</text>
</comment>
<dbReference type="InterPro" id="IPR049552">
    <property type="entry name" value="PKS_DH_N"/>
</dbReference>
<dbReference type="InterPro" id="IPR001227">
    <property type="entry name" value="Ac_transferase_dom_sf"/>
</dbReference>
<evidence type="ECO:0000256" key="65">
    <source>
        <dbReference type="SAM" id="MobiDB-lite"/>
    </source>
</evidence>
<feature type="active site" description="Proton acceptor; for dehydratase activity" evidence="64">
    <location>
        <position position="904"/>
    </location>
</feature>
<keyword evidence="17" id="KW-0007">Acetylation</keyword>
<comment type="catalytic activity">
    <reaction evidence="36">
        <text>a (3R)-hydroxyacyl-[ACP] + NADP(+) = a 3-oxoacyl-[ACP] + NADPH + H(+)</text>
        <dbReference type="Rhea" id="RHEA:17397"/>
        <dbReference type="Rhea" id="RHEA-COMP:9916"/>
        <dbReference type="Rhea" id="RHEA-COMP:9945"/>
        <dbReference type="ChEBI" id="CHEBI:15378"/>
        <dbReference type="ChEBI" id="CHEBI:57783"/>
        <dbReference type="ChEBI" id="CHEBI:58349"/>
        <dbReference type="ChEBI" id="CHEBI:78776"/>
        <dbReference type="ChEBI" id="CHEBI:78827"/>
        <dbReference type="EC" id="1.1.1.100"/>
    </reaction>
    <physiologicalReaction direction="right-to-left" evidence="36">
        <dbReference type="Rhea" id="RHEA:17399"/>
    </physiologicalReaction>
</comment>
<evidence type="ECO:0000256" key="50">
    <source>
        <dbReference type="ARBA" id="ARBA00048571"/>
    </source>
</evidence>
<comment type="catalytic activity">
    <reaction evidence="25">
        <text>(3R)-hydroxyhexanoyl-[ACP] = (2E)-hexenoyl-[ACP] + H2O</text>
        <dbReference type="Rhea" id="RHEA:41828"/>
        <dbReference type="Rhea" id="RHEA-COMP:9630"/>
        <dbReference type="Rhea" id="RHEA-COMP:9631"/>
        <dbReference type="ChEBI" id="CHEBI:15377"/>
        <dbReference type="ChEBI" id="CHEBI:78457"/>
        <dbReference type="ChEBI" id="CHEBI:78458"/>
    </reaction>
    <physiologicalReaction direction="left-to-right" evidence="25">
        <dbReference type="Rhea" id="RHEA:41829"/>
    </physiologicalReaction>
</comment>
<evidence type="ECO:0000256" key="61">
    <source>
        <dbReference type="ARBA" id="ARBA00049449"/>
    </source>
</evidence>
<comment type="catalytic activity">
    <reaction evidence="47">
        <text>tetradecanoyl-[ACP] + H2O = tetradecanoate + holo-[ACP] + H(+)</text>
        <dbReference type="Rhea" id="RHEA:30123"/>
        <dbReference type="Rhea" id="RHEA-COMP:9648"/>
        <dbReference type="Rhea" id="RHEA-COMP:9685"/>
        <dbReference type="ChEBI" id="CHEBI:15377"/>
        <dbReference type="ChEBI" id="CHEBI:15378"/>
        <dbReference type="ChEBI" id="CHEBI:30807"/>
        <dbReference type="ChEBI" id="CHEBI:64479"/>
        <dbReference type="ChEBI" id="CHEBI:78477"/>
        <dbReference type="EC" id="3.1.2.14"/>
    </reaction>
    <physiologicalReaction direction="left-to-right" evidence="47">
        <dbReference type="Rhea" id="RHEA:30124"/>
    </physiologicalReaction>
</comment>
<dbReference type="InterPro" id="IPR016035">
    <property type="entry name" value="Acyl_Trfase/lysoPLipase"/>
</dbReference>
<dbReference type="InterPro" id="IPR016036">
    <property type="entry name" value="Malonyl_transacylase_ACP-bd"/>
</dbReference>
<dbReference type="Pfam" id="PF00975">
    <property type="entry name" value="Thioesterase"/>
    <property type="match status" value="1"/>
</dbReference>
<dbReference type="SMART" id="SM00825">
    <property type="entry name" value="PKS_KS"/>
    <property type="match status" value="1"/>
</dbReference>
<evidence type="ECO:0000256" key="10">
    <source>
        <dbReference type="ARBA" id="ARBA00022553"/>
    </source>
</evidence>
<dbReference type="InterPro" id="IPR020841">
    <property type="entry name" value="PKS_Beta-ketoAc_synthase_dom"/>
</dbReference>
<dbReference type="CDD" id="cd05195">
    <property type="entry name" value="enoyl_red"/>
    <property type="match status" value="1"/>
</dbReference>
<evidence type="ECO:0000256" key="45">
    <source>
        <dbReference type="ARBA" id="ARBA00048051"/>
    </source>
</evidence>
<keyword evidence="16" id="KW-0663">Pyridoxal phosphate</keyword>
<comment type="catalytic activity">
    <reaction evidence="31">
        <text>(3R)-hydroxybutanoyl-[ACP] = (2E)-butenoyl-[ACP] + H2O</text>
        <dbReference type="Rhea" id="RHEA:41808"/>
        <dbReference type="Rhea" id="RHEA-COMP:9626"/>
        <dbReference type="Rhea" id="RHEA-COMP:9627"/>
        <dbReference type="ChEBI" id="CHEBI:15377"/>
        <dbReference type="ChEBI" id="CHEBI:78451"/>
        <dbReference type="ChEBI" id="CHEBI:78453"/>
    </reaction>
    <physiologicalReaction direction="left-to-right" evidence="31">
        <dbReference type="Rhea" id="RHEA:41809"/>
    </physiologicalReaction>
</comment>
<evidence type="ECO:0000256" key="26">
    <source>
        <dbReference type="ARBA" id="ARBA00023388"/>
    </source>
</evidence>
<feature type="region of interest" description="Disordered" evidence="65">
    <location>
        <begin position="1"/>
        <end position="27"/>
    </location>
</feature>
<comment type="catalytic activity">
    <reaction evidence="27">
        <text>a (3R)-hydroxyacyl-[ACP] = a (2E)-enoyl-[ACP] + H2O</text>
        <dbReference type="Rhea" id="RHEA:13097"/>
        <dbReference type="Rhea" id="RHEA-COMP:9925"/>
        <dbReference type="Rhea" id="RHEA-COMP:9945"/>
        <dbReference type="ChEBI" id="CHEBI:15377"/>
        <dbReference type="ChEBI" id="CHEBI:78784"/>
        <dbReference type="ChEBI" id="CHEBI:78827"/>
        <dbReference type="EC" id="4.2.1.59"/>
    </reaction>
    <physiologicalReaction direction="left-to-right" evidence="27">
        <dbReference type="Rhea" id="RHEA:13098"/>
    </physiologicalReaction>
</comment>
<evidence type="ECO:0000256" key="27">
    <source>
        <dbReference type="ARBA" id="ARBA00023394"/>
    </source>
</evidence>
<keyword evidence="20" id="KW-0443">Lipid metabolism</keyword>
<dbReference type="SUPFAM" id="SSF47336">
    <property type="entry name" value="ACP-like"/>
    <property type="match status" value="1"/>
</dbReference>
<dbReference type="EC" id="2.3.1.85" evidence="4"/>
<dbReference type="PROSITE" id="PS52004">
    <property type="entry name" value="KS3_2"/>
    <property type="match status" value="1"/>
</dbReference>
<evidence type="ECO:0000256" key="33">
    <source>
        <dbReference type="ARBA" id="ARBA00044883"/>
    </source>
</evidence>
<dbReference type="InterPro" id="IPR009081">
    <property type="entry name" value="PP-bd_ACP"/>
</dbReference>
<dbReference type="InterPro" id="IPR014030">
    <property type="entry name" value="Ketoacyl_synth_N"/>
</dbReference>
<protein>
    <recommendedName>
        <fullName evidence="7">Fatty acid synthase</fullName>
        <ecNumber evidence="5">1.1.1.100</ecNumber>
        <ecNumber evidence="2">1.3.1.39</ecNumber>
        <ecNumber evidence="6">2.3.1.41</ecNumber>
        <ecNumber evidence="4">2.3.1.85</ecNumber>
        <ecNumber evidence="3">3.1.2.14</ecNumber>
    </recommendedName>
</protein>
<dbReference type="GO" id="GO:0019171">
    <property type="term" value="F:(3R)-hydroxyacyl-[acyl-carrier-protein] dehydratase activity"/>
    <property type="evidence" value="ECO:0007669"/>
    <property type="project" value="UniProtKB-EC"/>
</dbReference>
<evidence type="ECO:0000259" key="66">
    <source>
        <dbReference type="PROSITE" id="PS52004"/>
    </source>
</evidence>
<evidence type="ECO:0000256" key="13">
    <source>
        <dbReference type="ARBA" id="ARBA00022801"/>
    </source>
</evidence>
<keyword evidence="19" id="KW-0520">NAD</keyword>
<dbReference type="EC" id="1.1.1.100" evidence="5"/>
<evidence type="ECO:0000256" key="11">
    <source>
        <dbReference type="ARBA" id="ARBA00022679"/>
    </source>
</evidence>
<evidence type="ECO:0000313" key="68">
    <source>
        <dbReference type="EMBL" id="NBJ58179.1"/>
    </source>
</evidence>
<dbReference type="PANTHER" id="PTHR43775">
    <property type="entry name" value="FATTY ACID SYNTHASE"/>
    <property type="match status" value="1"/>
</dbReference>
<dbReference type="SMART" id="SM00823">
    <property type="entry name" value="PKS_PP"/>
    <property type="match status" value="1"/>
</dbReference>
<dbReference type="GO" id="GO:0016297">
    <property type="term" value="F:fatty acyl-[ACP] hydrolase activity"/>
    <property type="evidence" value="ECO:0007669"/>
    <property type="project" value="UniProtKB-EC"/>
</dbReference>
<dbReference type="GO" id="GO:0004312">
    <property type="term" value="F:fatty acid synthase activity"/>
    <property type="evidence" value="ECO:0007669"/>
    <property type="project" value="UniProtKB-EC"/>
</dbReference>
<dbReference type="InterPro" id="IPR050091">
    <property type="entry name" value="PKS_NRPS_Biosynth_Enz"/>
</dbReference>
<dbReference type="InterPro" id="IPR036291">
    <property type="entry name" value="NAD(P)-bd_dom_sf"/>
</dbReference>
<evidence type="ECO:0000256" key="19">
    <source>
        <dbReference type="ARBA" id="ARBA00023027"/>
    </source>
</evidence>
<dbReference type="PROSITE" id="PS00606">
    <property type="entry name" value="KS3_1"/>
    <property type="match status" value="1"/>
</dbReference>
<keyword evidence="11" id="KW-0808">Transferase</keyword>
<evidence type="ECO:0000256" key="48">
    <source>
        <dbReference type="ARBA" id="ARBA00048420"/>
    </source>
</evidence>
<evidence type="ECO:0000256" key="62">
    <source>
        <dbReference type="ARBA" id="ARBA00049521"/>
    </source>
</evidence>